<protein>
    <submittedName>
        <fullName evidence="2">SpoIIIAD</fullName>
    </submittedName>
</protein>
<evidence type="ECO:0000256" key="1">
    <source>
        <dbReference type="SAM" id="Phobius"/>
    </source>
</evidence>
<organism evidence="2 3">
    <name type="scientific">Thermobacillus xylanilyticus</name>
    <dbReference type="NCBI Taxonomy" id="76633"/>
    <lineage>
        <taxon>Bacteria</taxon>
        <taxon>Bacillati</taxon>
        <taxon>Bacillota</taxon>
        <taxon>Bacilli</taxon>
        <taxon>Bacillales</taxon>
        <taxon>Paenibacillaceae</taxon>
        <taxon>Thermobacillus</taxon>
    </lineage>
</organism>
<dbReference type="RefSeq" id="WP_041853870.1">
    <property type="nucleotide sequence ID" value="NZ_CAJRAY010000070.1"/>
</dbReference>
<comment type="caution">
    <text evidence="2">The sequence shown here is derived from an EMBL/GenBank/DDBJ whole genome shotgun (WGS) entry which is preliminary data.</text>
</comment>
<accession>A0ABM8V632</accession>
<proteinExistence type="predicted"/>
<dbReference type="Pfam" id="PF06686">
    <property type="entry name" value="SpoIIIAC"/>
    <property type="match status" value="2"/>
</dbReference>
<gene>
    <name evidence="2" type="primary">txxe 1906-spoIIIAD</name>
    <name evidence="2" type="ORF">TXXE_13555</name>
</gene>
<dbReference type="InterPro" id="IPR025664">
    <property type="entry name" value="Spore_III_AC/AD"/>
</dbReference>
<dbReference type="EMBL" id="CAJRAY010000070">
    <property type="protein sequence ID" value="CAG5089918.1"/>
    <property type="molecule type" value="Genomic_DNA"/>
</dbReference>
<reference evidence="2 3" key="1">
    <citation type="submission" date="2021-04" db="EMBL/GenBank/DDBJ databases">
        <authorList>
            <person name="Rakotoarivonina H."/>
        </authorList>
    </citation>
    <scope>NUCLEOTIDE SEQUENCE [LARGE SCALE GENOMIC DNA]</scope>
    <source>
        <strain evidence="2 3">XE</strain>
    </source>
</reference>
<dbReference type="InterPro" id="IPR014211">
    <property type="entry name" value="Spore_III_AD"/>
</dbReference>
<feature type="transmembrane region" description="Helical" evidence="1">
    <location>
        <begin position="106"/>
        <end position="127"/>
    </location>
</feature>
<name>A0ABM8V632_THEXY</name>
<evidence type="ECO:0000313" key="2">
    <source>
        <dbReference type="EMBL" id="CAG5089918.1"/>
    </source>
</evidence>
<keyword evidence="1" id="KW-0472">Membrane</keyword>
<dbReference type="Proteomes" id="UP000681526">
    <property type="component" value="Unassembled WGS sequence"/>
</dbReference>
<feature type="transmembrane region" description="Helical" evidence="1">
    <location>
        <begin position="6"/>
        <end position="21"/>
    </location>
</feature>
<feature type="transmembrane region" description="Helical" evidence="1">
    <location>
        <begin position="26"/>
        <end position="45"/>
    </location>
</feature>
<feature type="transmembrane region" description="Helical" evidence="1">
    <location>
        <begin position="65"/>
        <end position="85"/>
    </location>
</feature>
<keyword evidence="1" id="KW-0812">Transmembrane</keyword>
<keyword evidence="3" id="KW-1185">Reference proteome</keyword>
<keyword evidence="1" id="KW-1133">Transmembrane helix</keyword>
<evidence type="ECO:0000313" key="3">
    <source>
        <dbReference type="Proteomes" id="UP000681526"/>
    </source>
</evidence>
<dbReference type="NCBIfam" id="TIGR02849">
    <property type="entry name" value="spore_III_AD"/>
    <property type="match status" value="1"/>
</dbReference>
<sequence length="131" mass="13916">MDIIQLVGLGLVAAVLILVIREQKPLFAFLLAAFTGLYVFLALAGRIEEVIAMLQRLADRSGIPGIYLETVLKIIGIAYIAEFGAQIVRDAGQESVASKIEAAGRVFILVLAIPIIGVIIETVIGMLPEGG</sequence>